<evidence type="ECO:0000313" key="1">
    <source>
        <dbReference type="EMBL" id="SNS85118.1"/>
    </source>
</evidence>
<evidence type="ECO:0000313" key="2">
    <source>
        <dbReference type="Proteomes" id="UP000198420"/>
    </source>
</evidence>
<name>A0A239HVG4_9ACTN</name>
<proteinExistence type="predicted"/>
<organism evidence="1 2">
    <name type="scientific">Actinomadura mexicana</name>
    <dbReference type="NCBI Taxonomy" id="134959"/>
    <lineage>
        <taxon>Bacteria</taxon>
        <taxon>Bacillati</taxon>
        <taxon>Actinomycetota</taxon>
        <taxon>Actinomycetes</taxon>
        <taxon>Streptosporangiales</taxon>
        <taxon>Thermomonosporaceae</taxon>
        <taxon>Actinomadura</taxon>
    </lineage>
</organism>
<dbReference type="Proteomes" id="UP000198420">
    <property type="component" value="Unassembled WGS sequence"/>
</dbReference>
<dbReference type="AlphaFoldDB" id="A0A239HVG4"/>
<gene>
    <name evidence="1" type="ORF">SAMN06265355_1391</name>
</gene>
<sequence length="59" mass="6382">MGLKQCPAWCRTHAENPGAGILHCRLIKNVTVDTVTGHCLEIAVVQEEDAEGLRAEPSL</sequence>
<accession>A0A239HVG4</accession>
<reference evidence="2" key="1">
    <citation type="submission" date="2017-06" db="EMBL/GenBank/DDBJ databases">
        <authorList>
            <person name="Varghese N."/>
            <person name="Submissions S."/>
        </authorList>
    </citation>
    <scope>NUCLEOTIDE SEQUENCE [LARGE SCALE GENOMIC DNA]</scope>
    <source>
        <strain evidence="2">DSM 44485</strain>
    </source>
</reference>
<dbReference type="EMBL" id="FZNP01000039">
    <property type="protein sequence ID" value="SNS85118.1"/>
    <property type="molecule type" value="Genomic_DNA"/>
</dbReference>
<keyword evidence="2" id="KW-1185">Reference proteome</keyword>
<protein>
    <submittedName>
        <fullName evidence="1">Uncharacterized protein</fullName>
    </submittedName>
</protein>